<accession>A0A090G8L0</accession>
<dbReference type="EMBL" id="CCNE01000023">
    <property type="protein sequence ID" value="CDX59506.1"/>
    <property type="molecule type" value="Genomic_DNA"/>
</dbReference>
<protein>
    <submittedName>
        <fullName evidence="2">Uncharacterized protein</fullName>
    </submittedName>
</protein>
<dbReference type="Proteomes" id="UP000046122">
    <property type="component" value="Unassembled WGS sequence"/>
</dbReference>
<evidence type="ECO:0000313" key="2">
    <source>
        <dbReference type="EMBL" id="CDX59506.1"/>
    </source>
</evidence>
<dbReference type="AlphaFoldDB" id="A0A090G8L0"/>
<feature type="compositionally biased region" description="Basic and acidic residues" evidence="1">
    <location>
        <begin position="1"/>
        <end position="11"/>
    </location>
</feature>
<evidence type="ECO:0000256" key="1">
    <source>
        <dbReference type="SAM" id="MobiDB-lite"/>
    </source>
</evidence>
<organism evidence="2 3">
    <name type="scientific">Mesorhizobium plurifarium</name>
    <dbReference type="NCBI Taxonomy" id="69974"/>
    <lineage>
        <taxon>Bacteria</taxon>
        <taxon>Pseudomonadati</taxon>
        <taxon>Pseudomonadota</taxon>
        <taxon>Alphaproteobacteria</taxon>
        <taxon>Hyphomicrobiales</taxon>
        <taxon>Phyllobacteriaceae</taxon>
        <taxon>Mesorhizobium</taxon>
    </lineage>
</organism>
<name>A0A090G8L0_MESPL</name>
<feature type="region of interest" description="Disordered" evidence="1">
    <location>
        <begin position="1"/>
        <end position="29"/>
    </location>
</feature>
<gene>
    <name evidence="2" type="ORF">MPL3365_30685</name>
</gene>
<proteinExistence type="predicted"/>
<reference evidence="2 3" key="1">
    <citation type="submission" date="2014-08" db="EMBL/GenBank/DDBJ databases">
        <authorList>
            <person name="Moulin Lionel"/>
        </authorList>
    </citation>
    <scope>NUCLEOTIDE SEQUENCE [LARGE SCALE GENOMIC DNA]</scope>
</reference>
<evidence type="ECO:0000313" key="3">
    <source>
        <dbReference type="Proteomes" id="UP000046122"/>
    </source>
</evidence>
<feature type="compositionally biased region" description="Basic and acidic residues" evidence="1">
    <location>
        <begin position="19"/>
        <end position="29"/>
    </location>
</feature>
<sequence>MPAGEIKDDHSSPLLMLAPRRDGGTIGADKKSIKPYSKKFAKMENRGIVPRLTAFLLGGFQDHEPAFRRTDLFGDLSRRRLDLRHAQLC</sequence>